<dbReference type="PANTHER" id="PTHR12526">
    <property type="entry name" value="GLYCOSYLTRANSFERASE"/>
    <property type="match status" value="1"/>
</dbReference>
<dbReference type="RefSeq" id="WP_176091661.1">
    <property type="nucleotide sequence ID" value="NZ_CP096983.1"/>
</dbReference>
<dbReference type="Pfam" id="PF00534">
    <property type="entry name" value="Glycos_transf_1"/>
    <property type="match status" value="1"/>
</dbReference>
<dbReference type="CDD" id="cd03820">
    <property type="entry name" value="GT4_AmsD-like"/>
    <property type="match status" value="1"/>
</dbReference>
<dbReference type="InterPro" id="IPR028098">
    <property type="entry name" value="Glyco_trans_4-like_N"/>
</dbReference>
<dbReference type="Proteomes" id="UP000190951">
    <property type="component" value="Chromosome"/>
</dbReference>
<dbReference type="SUPFAM" id="SSF53756">
    <property type="entry name" value="UDP-Glycosyltransferase/glycogen phosphorylase"/>
    <property type="match status" value="1"/>
</dbReference>
<sequence>MKISFVIDSMANSGGRERVISILSSVFAEKYSTEILVFDNNKESFYKLESKVNIKNLCRTFESKNKLAKVANKIKIAMNLRKYLKRNEPDIVISLSMRYLNLFLSIVCINLKSKFIATEHCDYFKTPFLFRILKRVFYKKFDYVVTLTEKDRKIYNKFIKNVECIKNPVSFKIEKIPSSDEKKNIVLSVGRLTYQKGYDMLIDAWSKVVEYKKDWKLIIVGEGELKEELINKIKNKLLEDYVEIAPTTKKIIQYYLKSSIYVMSSRWEGLPMVLIEAMECGLPCVSFDCETGPSDLIKNNYNGVLVEANNVERLTYEMLNLMENKEVRIKYGNNSRKEAQKYSIENIKIDWERILG</sequence>
<keyword evidence="2" id="KW-1185">Reference proteome</keyword>
<dbReference type="Gene3D" id="3.40.50.2000">
    <property type="entry name" value="Glycogen Phosphorylase B"/>
    <property type="match status" value="2"/>
</dbReference>
<accession>A0A1S8LWH7</accession>
<dbReference type="STRING" id="84029.CROST_43950"/>
<reference evidence="1 2" key="1">
    <citation type="submission" date="2022-04" db="EMBL/GenBank/DDBJ databases">
        <title>Genome sequence of C. roseum typestrain.</title>
        <authorList>
            <person name="Poehlein A."/>
            <person name="Schoch T."/>
            <person name="Duerre P."/>
            <person name="Daniel R."/>
        </authorList>
    </citation>
    <scope>NUCLEOTIDE SEQUENCE [LARGE SCALE GENOMIC DNA]</scope>
    <source>
        <strain evidence="1 2">DSM 7320</strain>
    </source>
</reference>
<keyword evidence="1" id="KW-0328">Glycosyltransferase</keyword>
<evidence type="ECO:0000313" key="2">
    <source>
        <dbReference type="Proteomes" id="UP000190951"/>
    </source>
</evidence>
<dbReference type="EMBL" id="CP096983">
    <property type="protein sequence ID" value="URZ13178.1"/>
    <property type="molecule type" value="Genomic_DNA"/>
</dbReference>
<gene>
    <name evidence="1" type="primary">pglH</name>
    <name evidence="1" type="ORF">CROST_039280</name>
</gene>
<proteinExistence type="predicted"/>
<name>A0A1S8LWH7_9CLOT</name>
<evidence type="ECO:0000313" key="1">
    <source>
        <dbReference type="EMBL" id="URZ13178.1"/>
    </source>
</evidence>
<dbReference type="AlphaFoldDB" id="A0A1S8LWH7"/>
<dbReference type="KEGG" id="crw:CROST_039280"/>
<dbReference type="PANTHER" id="PTHR12526:SF630">
    <property type="entry name" value="GLYCOSYLTRANSFERASE"/>
    <property type="match status" value="1"/>
</dbReference>
<organism evidence="1 2">
    <name type="scientific">Clostridium felsineum</name>
    <dbReference type="NCBI Taxonomy" id="36839"/>
    <lineage>
        <taxon>Bacteria</taxon>
        <taxon>Bacillati</taxon>
        <taxon>Bacillota</taxon>
        <taxon>Clostridia</taxon>
        <taxon>Eubacteriales</taxon>
        <taxon>Clostridiaceae</taxon>
        <taxon>Clostridium</taxon>
    </lineage>
</organism>
<keyword evidence="1" id="KW-0808">Transferase</keyword>
<dbReference type="InterPro" id="IPR001296">
    <property type="entry name" value="Glyco_trans_1"/>
</dbReference>
<dbReference type="GO" id="GO:0016757">
    <property type="term" value="F:glycosyltransferase activity"/>
    <property type="evidence" value="ECO:0007669"/>
    <property type="project" value="UniProtKB-KW"/>
</dbReference>
<protein>
    <submittedName>
        <fullName evidence="1">GalNAc-alpha-(1-&gt;4)-GalNAc-alpha-(1-&gt;3)-diNAcBac-PP-undecaprenol alpha-1,4-N-acetyl-D-galactosaminyltransferase</fullName>
        <ecNumber evidence="1">2.4.1.292</ecNumber>
    </submittedName>
</protein>
<dbReference type="Pfam" id="PF13439">
    <property type="entry name" value="Glyco_transf_4"/>
    <property type="match status" value="1"/>
</dbReference>
<dbReference type="EC" id="2.4.1.292" evidence="1"/>